<reference evidence="3" key="1">
    <citation type="submission" date="2017-09" db="EMBL/GenBank/DDBJ databases">
        <title>Depth-based differentiation of microbial function through sediment-hosted aquifers and enrichment of novel symbionts in the deep terrestrial subsurface.</title>
        <authorList>
            <person name="Probst A.J."/>
            <person name="Ladd B."/>
            <person name="Jarett J.K."/>
            <person name="Geller-Mcgrath D.E."/>
            <person name="Sieber C.M.K."/>
            <person name="Emerson J.B."/>
            <person name="Anantharaman K."/>
            <person name="Thomas B.C."/>
            <person name="Malmstrom R."/>
            <person name="Stieglmeier M."/>
            <person name="Klingl A."/>
            <person name="Woyke T."/>
            <person name="Ryan C.M."/>
            <person name="Banfield J.F."/>
        </authorList>
    </citation>
    <scope>NUCLEOTIDE SEQUENCE [LARGE SCALE GENOMIC DNA]</scope>
</reference>
<feature type="transmembrane region" description="Helical" evidence="1">
    <location>
        <begin position="38"/>
        <end position="57"/>
    </location>
</feature>
<name>A0A2M8LC32_9BACT</name>
<proteinExistence type="predicted"/>
<comment type="caution">
    <text evidence="2">The sequence shown here is derived from an EMBL/GenBank/DDBJ whole genome shotgun (WGS) entry which is preliminary data.</text>
</comment>
<gene>
    <name evidence="2" type="ORF">COV01_01655</name>
</gene>
<protein>
    <submittedName>
        <fullName evidence="2">Uncharacterized protein</fullName>
    </submittedName>
</protein>
<keyword evidence="1" id="KW-1133">Transmembrane helix</keyword>
<organism evidence="2 3">
    <name type="scientific">Candidatus Taylorbacteria bacterium CG10_big_fil_rev_8_21_14_0_10_41_48</name>
    <dbReference type="NCBI Taxonomy" id="1975024"/>
    <lineage>
        <taxon>Bacteria</taxon>
        <taxon>Candidatus Tayloriibacteriota</taxon>
    </lineage>
</organism>
<evidence type="ECO:0000256" key="1">
    <source>
        <dbReference type="SAM" id="Phobius"/>
    </source>
</evidence>
<dbReference type="AlphaFoldDB" id="A0A2M8LC32"/>
<accession>A0A2M8LC32</accession>
<evidence type="ECO:0000313" key="2">
    <source>
        <dbReference type="EMBL" id="PJE74187.1"/>
    </source>
</evidence>
<dbReference type="Proteomes" id="UP000228700">
    <property type="component" value="Unassembled WGS sequence"/>
</dbReference>
<dbReference type="EMBL" id="PFEQ01000009">
    <property type="protein sequence ID" value="PJE74187.1"/>
    <property type="molecule type" value="Genomic_DNA"/>
</dbReference>
<keyword evidence="1" id="KW-0812">Transmembrane</keyword>
<sequence>MDAINFLNLEYIFLRIYDLLRNFDIIAILNWLIRVIGYLKPIAFLITLLLIAVIVYVKFKIKEVKELEQSKFHPDNGAETSVHGQDDSLVLQWQEVQRHIDSTNPSDWRLAVLEADIMLNEILEKQGYQGDSIGDKLKGVDVSDMTSLDAAWEAHKVRNRVAHEGVSFDLNEREAKRVVGLFQKVFEEFYHL</sequence>
<evidence type="ECO:0000313" key="3">
    <source>
        <dbReference type="Proteomes" id="UP000228700"/>
    </source>
</evidence>
<keyword evidence="1" id="KW-0472">Membrane</keyword>